<protein>
    <submittedName>
        <fullName evidence="1">Uncharacterized protein</fullName>
    </submittedName>
</protein>
<dbReference type="EMBL" id="JYDQ01000927">
    <property type="protein sequence ID" value="KRY06134.1"/>
    <property type="molecule type" value="Genomic_DNA"/>
</dbReference>
<sequence>MPKAFYLHLVPYFCNPALLICSTILHSAERSASYLPLPLRCRTSIHLPLRLTYTYLSLLTFPFHSPYVTFSTYLQSIYLYAITLHSLRLYLPAVHLPVRNHFTFASTLLTCSPFTCTQSLYIRFDSTYLQSIYLYAITLYPLRLYLPAVHLPVRNHFISASTLLTCSPFTCTQSLYIRFDSTYLHSTCLCAVTLSTYYDATYHYFTLSNLYCS</sequence>
<evidence type="ECO:0000313" key="1">
    <source>
        <dbReference type="EMBL" id="KRY06134.1"/>
    </source>
</evidence>
<evidence type="ECO:0000313" key="2">
    <source>
        <dbReference type="Proteomes" id="UP000054783"/>
    </source>
</evidence>
<gene>
    <name evidence="1" type="ORF">T12_15667</name>
</gene>
<dbReference type="Proteomes" id="UP000054783">
    <property type="component" value="Unassembled WGS sequence"/>
</dbReference>
<dbReference type="AlphaFoldDB" id="A0A0V0Z118"/>
<organism evidence="1 2">
    <name type="scientific">Trichinella patagoniensis</name>
    <dbReference type="NCBI Taxonomy" id="990121"/>
    <lineage>
        <taxon>Eukaryota</taxon>
        <taxon>Metazoa</taxon>
        <taxon>Ecdysozoa</taxon>
        <taxon>Nematoda</taxon>
        <taxon>Enoplea</taxon>
        <taxon>Dorylaimia</taxon>
        <taxon>Trichinellida</taxon>
        <taxon>Trichinellidae</taxon>
        <taxon>Trichinella</taxon>
    </lineage>
</organism>
<keyword evidence="2" id="KW-1185">Reference proteome</keyword>
<accession>A0A0V0Z118</accession>
<proteinExistence type="predicted"/>
<name>A0A0V0Z118_9BILA</name>
<reference evidence="1 2" key="1">
    <citation type="submission" date="2015-01" db="EMBL/GenBank/DDBJ databases">
        <title>Evolution of Trichinella species and genotypes.</title>
        <authorList>
            <person name="Korhonen P.K."/>
            <person name="Edoardo P."/>
            <person name="Giuseppe L.R."/>
            <person name="Gasser R.B."/>
        </authorList>
    </citation>
    <scope>NUCLEOTIDE SEQUENCE [LARGE SCALE GENOMIC DNA]</scope>
    <source>
        <strain evidence="1">ISS2496</strain>
    </source>
</reference>
<comment type="caution">
    <text evidence="1">The sequence shown here is derived from an EMBL/GenBank/DDBJ whole genome shotgun (WGS) entry which is preliminary data.</text>
</comment>